<dbReference type="Proteomes" id="UP000184204">
    <property type="component" value="Unassembled WGS sequence"/>
</dbReference>
<organism evidence="3 5">
    <name type="scientific">Anaerotignum propionicum DSM 1682</name>
    <dbReference type="NCBI Taxonomy" id="991789"/>
    <lineage>
        <taxon>Bacteria</taxon>
        <taxon>Bacillati</taxon>
        <taxon>Bacillota</taxon>
        <taxon>Clostridia</taxon>
        <taxon>Lachnospirales</taxon>
        <taxon>Anaerotignaceae</taxon>
        <taxon>Anaerotignum</taxon>
    </lineage>
</organism>
<dbReference type="Proteomes" id="UP000068026">
    <property type="component" value="Chromosome"/>
</dbReference>
<keyword evidence="1" id="KW-0472">Membrane</keyword>
<accession>A0A0X8VDX7</accession>
<proteinExistence type="predicted"/>
<keyword evidence="1" id="KW-0812">Transmembrane</keyword>
<evidence type="ECO:0000256" key="1">
    <source>
        <dbReference type="SAM" id="Phobius"/>
    </source>
</evidence>
<name>A0A0X8VDX7_ANAPI</name>
<sequence length="76" mass="9183">MKKLKIVFVCVVIAIIGLFYYFSIDYQRIRGFYKFPENSVQAMSMNGVAWQKKRTIPRLILLIMKHYCRLYPRFNI</sequence>
<protein>
    <submittedName>
        <fullName evidence="3">Uncharacterized protein</fullName>
    </submittedName>
</protein>
<evidence type="ECO:0000313" key="3">
    <source>
        <dbReference type="EMBL" id="SHE54088.1"/>
    </source>
</evidence>
<reference evidence="5" key="4">
    <citation type="submission" date="2016-11" db="EMBL/GenBank/DDBJ databases">
        <authorList>
            <person name="Jaros S."/>
            <person name="Januszkiewicz K."/>
            <person name="Wedrychowicz H."/>
        </authorList>
    </citation>
    <scope>NUCLEOTIDE SEQUENCE [LARGE SCALE GENOMIC DNA]</scope>
    <source>
        <strain evidence="5">DSM 1682</strain>
    </source>
</reference>
<evidence type="ECO:0000313" key="5">
    <source>
        <dbReference type="Proteomes" id="UP000184204"/>
    </source>
</evidence>
<feature type="transmembrane region" description="Helical" evidence="1">
    <location>
        <begin position="6"/>
        <end position="24"/>
    </location>
</feature>
<reference evidence="4" key="2">
    <citation type="submission" date="2016-01" db="EMBL/GenBank/DDBJ databases">
        <authorList>
            <person name="Poehlein A."/>
            <person name="Schlien K."/>
            <person name="Gottschalk G."/>
            <person name="Buckel W."/>
            <person name="Daniel R."/>
        </authorList>
    </citation>
    <scope>NUCLEOTIDE SEQUENCE [LARGE SCALE GENOMIC DNA]</scope>
    <source>
        <strain evidence="4">X2</strain>
    </source>
</reference>
<dbReference type="EMBL" id="CP014223">
    <property type="protein sequence ID" value="AMJ42219.1"/>
    <property type="molecule type" value="Genomic_DNA"/>
</dbReference>
<evidence type="ECO:0000313" key="2">
    <source>
        <dbReference type="EMBL" id="AMJ42219.1"/>
    </source>
</evidence>
<gene>
    <name evidence="2" type="ORF">CPRO_26710</name>
    <name evidence="3" type="ORF">SAMN02745151_01036</name>
</gene>
<reference evidence="3" key="3">
    <citation type="submission" date="2016-11" db="EMBL/GenBank/DDBJ databases">
        <authorList>
            <person name="Varghese N."/>
            <person name="Submissions S."/>
        </authorList>
    </citation>
    <scope>NUCLEOTIDE SEQUENCE</scope>
    <source>
        <strain evidence="3">DSM 1682</strain>
    </source>
</reference>
<evidence type="ECO:0000313" key="4">
    <source>
        <dbReference type="Proteomes" id="UP000068026"/>
    </source>
</evidence>
<keyword evidence="1" id="KW-1133">Transmembrane helix</keyword>
<dbReference type="AlphaFoldDB" id="A0A0X8VDX7"/>
<reference evidence="2 4" key="1">
    <citation type="journal article" date="2016" name="Genome Announc.">
        <title>Complete Genome Sequence of the Amino Acid-Fermenting Clostridium propionicum X2 (DSM 1682).</title>
        <authorList>
            <person name="Poehlein A."/>
            <person name="Schlien K."/>
            <person name="Chowdhury N.P."/>
            <person name="Gottschalk G."/>
            <person name="Buckel W."/>
            <person name="Daniel R."/>
        </authorList>
    </citation>
    <scope>NUCLEOTIDE SEQUENCE [LARGE SCALE GENOMIC DNA]</scope>
    <source>
        <strain evidence="2 4">X2</strain>
    </source>
</reference>
<dbReference type="KEGG" id="cpro:CPRO_26710"/>
<dbReference type="EMBL" id="FQUA01000003">
    <property type="protein sequence ID" value="SHE54088.1"/>
    <property type="molecule type" value="Genomic_DNA"/>
</dbReference>
<keyword evidence="4" id="KW-1185">Reference proteome</keyword>